<protein>
    <submittedName>
        <fullName evidence="2">MBL fold metallo-hydrolase</fullName>
    </submittedName>
</protein>
<dbReference type="RefSeq" id="WP_130169496.1">
    <property type="nucleotide sequence ID" value="NZ_SHMR01000001.1"/>
</dbReference>
<dbReference type="PANTHER" id="PTHR23131:SF4">
    <property type="entry name" value="METALLO-BETA-LACTAMASE SUPERFAMILY POTEIN"/>
    <property type="match status" value="1"/>
</dbReference>
<dbReference type="InterPro" id="IPR001279">
    <property type="entry name" value="Metallo-B-lactamas"/>
</dbReference>
<evidence type="ECO:0000313" key="2">
    <source>
        <dbReference type="EMBL" id="RZH68473.1"/>
    </source>
</evidence>
<gene>
    <name evidence="2" type="ORF">ELS17_03130</name>
</gene>
<dbReference type="SMART" id="SM00849">
    <property type="entry name" value="Lactamase_B"/>
    <property type="match status" value="1"/>
</dbReference>
<dbReference type="EMBL" id="SHMR01000001">
    <property type="protein sequence ID" value="RZH68473.1"/>
    <property type="molecule type" value="Genomic_DNA"/>
</dbReference>
<evidence type="ECO:0000259" key="1">
    <source>
        <dbReference type="SMART" id="SM00849"/>
    </source>
</evidence>
<evidence type="ECO:0000313" key="3">
    <source>
        <dbReference type="Proteomes" id="UP000292704"/>
    </source>
</evidence>
<dbReference type="InterPro" id="IPR036866">
    <property type="entry name" value="RibonucZ/Hydroxyglut_hydro"/>
</dbReference>
<proteinExistence type="predicted"/>
<dbReference type="GO" id="GO:0016787">
    <property type="term" value="F:hydrolase activity"/>
    <property type="evidence" value="ECO:0007669"/>
    <property type="project" value="UniProtKB-KW"/>
</dbReference>
<dbReference type="OrthoDB" id="205181at2157"/>
<organism evidence="2 3">
    <name type="scientific">Natrinema altunense</name>
    <dbReference type="NCBI Taxonomy" id="222984"/>
    <lineage>
        <taxon>Archaea</taxon>
        <taxon>Methanobacteriati</taxon>
        <taxon>Methanobacteriota</taxon>
        <taxon>Stenosarchaea group</taxon>
        <taxon>Halobacteria</taxon>
        <taxon>Halobacteriales</taxon>
        <taxon>Natrialbaceae</taxon>
        <taxon>Natrinema</taxon>
    </lineage>
</organism>
<keyword evidence="2" id="KW-0378">Hydrolase</keyword>
<dbReference type="CDD" id="cd07725">
    <property type="entry name" value="TTHA1429-like_MBL-fold"/>
    <property type="match status" value="1"/>
</dbReference>
<accession>A0A482Y270</accession>
<reference evidence="2 3" key="1">
    <citation type="submission" date="2019-02" db="EMBL/GenBank/DDBJ databases">
        <title>Genome analysis provides insights into bioremediation potentialities and Haloocin production by Natrinema altunense strain 4.1R isolated from Chott Douz in Tunisian desert.</title>
        <authorList>
            <person name="Najjari A."/>
            <person name="Youssef N."/>
            <person name="Ben Dhia O."/>
            <person name="Ferjani R."/>
            <person name="El Hidri D."/>
            <person name="Ouzari H.I."/>
            <person name="Cherif A."/>
        </authorList>
    </citation>
    <scope>NUCLEOTIDE SEQUENCE [LARGE SCALE GENOMIC DNA]</scope>
    <source>
        <strain evidence="2 3">4.1R</strain>
    </source>
</reference>
<dbReference type="AlphaFoldDB" id="A0A482Y270"/>
<name>A0A482Y270_9EURY</name>
<dbReference type="InterPro" id="IPR050662">
    <property type="entry name" value="Sec-metab_biosynth-thioest"/>
</dbReference>
<dbReference type="SUPFAM" id="SSF56281">
    <property type="entry name" value="Metallo-hydrolase/oxidoreductase"/>
    <property type="match status" value="1"/>
</dbReference>
<dbReference type="STRING" id="222984.GCA_000731985_00737"/>
<dbReference type="Pfam" id="PF00753">
    <property type="entry name" value="Lactamase_B"/>
    <property type="match status" value="1"/>
</dbReference>
<dbReference type="Proteomes" id="UP000292704">
    <property type="component" value="Unassembled WGS sequence"/>
</dbReference>
<feature type="domain" description="Metallo-beta-lactamase" evidence="1">
    <location>
        <begin position="14"/>
        <end position="228"/>
    </location>
</feature>
<sequence length="330" mass="36655">MERISLSNSAFEGDNNAYLFADGSETVLIDTGDWMATTREQLEAAFSDRGLEFADIDRIFLTHWHHDHCGLAGEIQAESGAEVFVHAADAPLVAGDDDAWDAMYERQKQYFAEWGMPDDRQAALLEFMADGETTVETPTVTAFEDGDTFPVGDIELEVVHTSGHAAGLSMFEADRDGERVVFSGDALLPVYTPNVGGADVRVERPLAKYLRALQRIVDADYARAWPGHRDPIDDPADRAKHIIEHHKERSWRVLDALDRKGPCDTWTVSADLFGELDGIHVLHGPGESYAHLEHLERAGTVVREGTEYRLADGVAEELAATDGERWDLEY</sequence>
<dbReference type="Gene3D" id="1.10.10.10">
    <property type="entry name" value="Winged helix-like DNA-binding domain superfamily/Winged helix DNA-binding domain"/>
    <property type="match status" value="1"/>
</dbReference>
<dbReference type="InterPro" id="IPR036388">
    <property type="entry name" value="WH-like_DNA-bd_sf"/>
</dbReference>
<dbReference type="PANTHER" id="PTHR23131">
    <property type="entry name" value="ENDORIBONUCLEASE LACTB2"/>
    <property type="match status" value="1"/>
</dbReference>
<dbReference type="Gene3D" id="3.60.15.10">
    <property type="entry name" value="Ribonuclease Z/Hydroxyacylglutathione hydrolase-like"/>
    <property type="match status" value="1"/>
</dbReference>
<comment type="caution">
    <text evidence="2">The sequence shown here is derived from an EMBL/GenBank/DDBJ whole genome shotgun (WGS) entry which is preliminary data.</text>
</comment>